<evidence type="ECO:0000256" key="1">
    <source>
        <dbReference type="ARBA" id="ARBA00009437"/>
    </source>
</evidence>
<organism evidence="6 7">
    <name type="scientific">Lacticaseibacillus baoqingensis</name>
    <dbReference type="NCBI Taxonomy" id="2486013"/>
    <lineage>
        <taxon>Bacteria</taxon>
        <taxon>Bacillati</taxon>
        <taxon>Bacillota</taxon>
        <taxon>Bacilli</taxon>
        <taxon>Lactobacillales</taxon>
        <taxon>Lactobacillaceae</taxon>
        <taxon>Lacticaseibacillus</taxon>
    </lineage>
</organism>
<dbReference type="InterPro" id="IPR036390">
    <property type="entry name" value="WH_DNA-bd_sf"/>
</dbReference>
<keyword evidence="4" id="KW-0804">Transcription</keyword>
<dbReference type="CDD" id="cd05466">
    <property type="entry name" value="PBP2_LTTR_substrate"/>
    <property type="match status" value="1"/>
</dbReference>
<evidence type="ECO:0000313" key="7">
    <source>
        <dbReference type="Proteomes" id="UP001597252"/>
    </source>
</evidence>
<comment type="similarity">
    <text evidence="1">Belongs to the LysR transcriptional regulatory family.</text>
</comment>
<dbReference type="SUPFAM" id="SSF53850">
    <property type="entry name" value="Periplasmic binding protein-like II"/>
    <property type="match status" value="1"/>
</dbReference>
<dbReference type="PANTHER" id="PTHR30126:SF78">
    <property type="entry name" value="HTH LYSR-TYPE DOMAIN-CONTAINING PROTEIN"/>
    <property type="match status" value="1"/>
</dbReference>
<sequence length="286" mass="32363">MDLRDVTMWLTLAEERNITKTAARLFISQPALTKRITKTEAEFGVALLIREHAGIRFTAAGQRLVAHCTVLQNDYQNLQADLHDTAQGLRGTLNLGVTEIFAHYQLPQLLKAFQAQYPQVLINVQTARSRDVYALLQNQSVPVAILREGYAWADHRQLLQTESLCLANAAPVQLSDLPNTPQVRYRTDPYFTSQIDRWWHERFTTAAPERIHTSNIDTALAFVQAGLGWAILPTTSLQGFGGYQLPLTWLNGQPFTRSTWLYYSAASQKSPVVARFVDWLAKQPKR</sequence>
<dbReference type="EMBL" id="JBHTON010000032">
    <property type="protein sequence ID" value="MFD1485522.1"/>
    <property type="molecule type" value="Genomic_DNA"/>
</dbReference>
<dbReference type="InterPro" id="IPR036388">
    <property type="entry name" value="WH-like_DNA-bd_sf"/>
</dbReference>
<evidence type="ECO:0000313" key="6">
    <source>
        <dbReference type="EMBL" id="MFD1485522.1"/>
    </source>
</evidence>
<dbReference type="InterPro" id="IPR005119">
    <property type="entry name" value="LysR_subst-bd"/>
</dbReference>
<dbReference type="PANTHER" id="PTHR30126">
    <property type="entry name" value="HTH-TYPE TRANSCRIPTIONAL REGULATOR"/>
    <property type="match status" value="1"/>
</dbReference>
<evidence type="ECO:0000256" key="3">
    <source>
        <dbReference type="ARBA" id="ARBA00023125"/>
    </source>
</evidence>
<protein>
    <submittedName>
        <fullName evidence="6">LysR family transcriptional regulator</fullName>
    </submittedName>
</protein>
<evidence type="ECO:0000256" key="2">
    <source>
        <dbReference type="ARBA" id="ARBA00023015"/>
    </source>
</evidence>
<reference evidence="7" key="1">
    <citation type="journal article" date="2019" name="Int. J. Syst. Evol. Microbiol.">
        <title>The Global Catalogue of Microorganisms (GCM) 10K type strain sequencing project: providing services to taxonomists for standard genome sequencing and annotation.</title>
        <authorList>
            <consortium name="The Broad Institute Genomics Platform"/>
            <consortium name="The Broad Institute Genome Sequencing Center for Infectious Disease"/>
            <person name="Wu L."/>
            <person name="Ma J."/>
        </authorList>
    </citation>
    <scope>NUCLEOTIDE SEQUENCE [LARGE SCALE GENOMIC DNA]</scope>
    <source>
        <strain evidence="7">CCM 8903</strain>
    </source>
</reference>
<dbReference type="Gene3D" id="1.10.10.10">
    <property type="entry name" value="Winged helix-like DNA-binding domain superfamily/Winged helix DNA-binding domain"/>
    <property type="match status" value="1"/>
</dbReference>
<dbReference type="Pfam" id="PF00126">
    <property type="entry name" value="HTH_1"/>
    <property type="match status" value="1"/>
</dbReference>
<dbReference type="Gene3D" id="3.40.190.290">
    <property type="match status" value="1"/>
</dbReference>
<dbReference type="Pfam" id="PF03466">
    <property type="entry name" value="LysR_substrate"/>
    <property type="match status" value="1"/>
</dbReference>
<gene>
    <name evidence="6" type="ORF">ACFQ5J_09810</name>
</gene>
<evidence type="ECO:0000256" key="4">
    <source>
        <dbReference type="ARBA" id="ARBA00023163"/>
    </source>
</evidence>
<keyword evidence="2" id="KW-0805">Transcription regulation</keyword>
<name>A0ABW4E6K4_9LACO</name>
<dbReference type="PROSITE" id="PS50931">
    <property type="entry name" value="HTH_LYSR"/>
    <property type="match status" value="1"/>
</dbReference>
<dbReference type="SUPFAM" id="SSF46785">
    <property type="entry name" value="Winged helix' DNA-binding domain"/>
    <property type="match status" value="1"/>
</dbReference>
<feature type="domain" description="HTH lysR-type" evidence="5">
    <location>
        <begin position="1"/>
        <end position="58"/>
    </location>
</feature>
<dbReference type="RefSeq" id="WP_164508583.1">
    <property type="nucleotide sequence ID" value="NZ_JBHTON010000032.1"/>
</dbReference>
<dbReference type="InterPro" id="IPR000847">
    <property type="entry name" value="LysR_HTH_N"/>
</dbReference>
<accession>A0ABW4E6K4</accession>
<keyword evidence="7" id="KW-1185">Reference proteome</keyword>
<comment type="caution">
    <text evidence="6">The sequence shown here is derived from an EMBL/GenBank/DDBJ whole genome shotgun (WGS) entry which is preliminary data.</text>
</comment>
<keyword evidence="3" id="KW-0238">DNA-binding</keyword>
<proteinExistence type="inferred from homology"/>
<evidence type="ECO:0000259" key="5">
    <source>
        <dbReference type="PROSITE" id="PS50931"/>
    </source>
</evidence>
<dbReference type="Proteomes" id="UP001597252">
    <property type="component" value="Unassembled WGS sequence"/>
</dbReference>